<dbReference type="AlphaFoldDB" id="A0A650GDL9"/>
<evidence type="ECO:0000313" key="2">
    <source>
        <dbReference type="Proteomes" id="UP000271708"/>
    </source>
</evidence>
<dbReference type="GeneID" id="59161396"/>
<protein>
    <recommendedName>
        <fullName evidence="3">DUF4439 domain-containing protein</fullName>
    </recommendedName>
</protein>
<name>A0A650GDL9_9MICO</name>
<gene>
    <name evidence="1" type="ORF">EEW87_16650</name>
</gene>
<evidence type="ECO:0000313" key="1">
    <source>
        <dbReference type="EMBL" id="QGX08417.1"/>
    </source>
</evidence>
<dbReference type="KEGG" id="jme:EEW87_16650"/>
<organism evidence="1 2">
    <name type="scientific">Janibacter melonis</name>
    <dbReference type="NCBI Taxonomy" id="262209"/>
    <lineage>
        <taxon>Bacteria</taxon>
        <taxon>Bacillati</taxon>
        <taxon>Actinomycetota</taxon>
        <taxon>Actinomycetes</taxon>
        <taxon>Micrococcales</taxon>
        <taxon>Intrasporangiaceae</taxon>
        <taxon>Janibacter</taxon>
    </lineage>
</organism>
<sequence length="285" mass="29960">MPVTPSPSRRALLLGTVAAVSLGGCGVRLEDDAPDIPILPRRTPVPGEVPLLALLSSLSHESADDSVPQGSAPARAQVLRASLVELEVPARELDDAEARVPTWGEGEDVAVYESALRECPPGLVQQVGSMAVGRVLRGPARLWGRDSAAAWSSTDAAVSAAADTRAATWVLTVAAAKASGAEQTRITDLVDDLEDLLARQVSAGEDDGSRAPLGYDLEASTRTPQARRELAATVLDRMAGRLVALLPDLAEDRDAAHEVVTWAARVYRLGRPWGVTVDELPGFGS</sequence>
<dbReference type="EMBL" id="CP044548">
    <property type="protein sequence ID" value="QGX08417.1"/>
    <property type="molecule type" value="Genomic_DNA"/>
</dbReference>
<proteinExistence type="predicted"/>
<dbReference type="RefSeq" id="WP_123092804.1">
    <property type="nucleotide sequence ID" value="NZ_CP044548.2"/>
</dbReference>
<evidence type="ECO:0008006" key="3">
    <source>
        <dbReference type="Google" id="ProtNLM"/>
    </source>
</evidence>
<dbReference type="Proteomes" id="UP000271708">
    <property type="component" value="Chromosome"/>
</dbReference>
<reference evidence="1 2" key="1">
    <citation type="submission" date="2019-09" db="EMBL/GenBank/DDBJ databases">
        <title>Complete Genome Sequence of Janibacter melonis M714 with both human health impact and industrial applications.</title>
        <authorList>
            <person name="Jin M."/>
            <person name="Zhao Q.R."/>
        </authorList>
    </citation>
    <scope>NUCLEOTIDE SEQUENCE [LARGE SCALE GENOMIC DNA]</scope>
    <source>
        <strain evidence="1 2">M714</strain>
    </source>
</reference>
<accession>A0A650GDL9</accession>